<dbReference type="InterPro" id="IPR039532">
    <property type="entry name" value="TetR_C_Firmicutes"/>
</dbReference>
<evidence type="ECO:0000256" key="1">
    <source>
        <dbReference type="ARBA" id="ARBA00023125"/>
    </source>
</evidence>
<dbReference type="InterPro" id="IPR001647">
    <property type="entry name" value="HTH_TetR"/>
</dbReference>
<evidence type="ECO:0000259" key="3">
    <source>
        <dbReference type="PROSITE" id="PS50977"/>
    </source>
</evidence>
<evidence type="ECO:0000313" key="5">
    <source>
        <dbReference type="Proteomes" id="UP000199701"/>
    </source>
</evidence>
<dbReference type="EMBL" id="FOJI01000004">
    <property type="protein sequence ID" value="SEW08404.1"/>
    <property type="molecule type" value="Genomic_DNA"/>
</dbReference>
<dbReference type="PANTHER" id="PTHR43479:SF7">
    <property type="entry name" value="TETR-FAMILY TRANSCRIPTIONAL REGULATOR"/>
    <property type="match status" value="1"/>
</dbReference>
<dbReference type="Proteomes" id="UP000199701">
    <property type="component" value="Unassembled WGS sequence"/>
</dbReference>
<dbReference type="GO" id="GO:0003677">
    <property type="term" value="F:DNA binding"/>
    <property type="evidence" value="ECO:0007669"/>
    <property type="project" value="UniProtKB-UniRule"/>
</dbReference>
<gene>
    <name evidence="4" type="ORF">SAMN05421659_104106</name>
</gene>
<dbReference type="AlphaFoldDB" id="A0A1I0P2H2"/>
<evidence type="ECO:0000313" key="4">
    <source>
        <dbReference type="EMBL" id="SEW08404.1"/>
    </source>
</evidence>
<dbReference type="Gene3D" id="1.10.357.10">
    <property type="entry name" value="Tetracycline Repressor, domain 2"/>
    <property type="match status" value="1"/>
</dbReference>
<dbReference type="InterPro" id="IPR012738">
    <property type="entry name" value="Tscrpt_reg_DhaS"/>
</dbReference>
<keyword evidence="1 2" id="KW-0238">DNA-binding</keyword>
<dbReference type="Pfam" id="PF00440">
    <property type="entry name" value="TetR_N"/>
    <property type="match status" value="1"/>
</dbReference>
<feature type="domain" description="HTH tetR-type" evidence="3">
    <location>
        <begin position="5"/>
        <end position="65"/>
    </location>
</feature>
<dbReference type="STRING" id="99656.SAMN05421659_104106"/>
<reference evidence="4 5" key="1">
    <citation type="submission" date="2016-10" db="EMBL/GenBank/DDBJ databases">
        <authorList>
            <person name="de Groot N.N."/>
        </authorList>
    </citation>
    <scope>NUCLEOTIDE SEQUENCE [LARGE SCALE GENOMIC DNA]</scope>
    <source>
        <strain evidence="4 5">DSM 9179</strain>
    </source>
</reference>
<dbReference type="Pfam" id="PF14278">
    <property type="entry name" value="TetR_C_8"/>
    <property type="match status" value="1"/>
</dbReference>
<keyword evidence="4" id="KW-0808">Transferase</keyword>
<sequence>MSESLITKKAIASGLKELTKKKSFDKITIQDITDICGLNRQTFYYHFQDKYELVDWIYYNEAISIIINDLTYENWDKKVLQMLAKMKSEDYFYKDTLKSSTENGFKDYLFHIASELFLNIVGRLAVNENFGEDEKKFISEFYAFGIVGVITSWAQHGMKETPEYITMQLINVSYGTQKYAASRFVENNL</sequence>
<dbReference type="OrthoDB" id="9810250at2"/>
<name>A0A1I0P2H2_9FIRM</name>
<organism evidence="4 5">
    <name type="scientific">[Clostridium] fimetarium</name>
    <dbReference type="NCBI Taxonomy" id="99656"/>
    <lineage>
        <taxon>Bacteria</taxon>
        <taxon>Bacillati</taxon>
        <taxon>Bacillota</taxon>
        <taxon>Clostridia</taxon>
        <taxon>Lachnospirales</taxon>
        <taxon>Lachnospiraceae</taxon>
    </lineage>
</organism>
<keyword evidence="4" id="KW-0418">Kinase</keyword>
<proteinExistence type="predicted"/>
<keyword evidence="5" id="KW-1185">Reference proteome</keyword>
<accession>A0A1I0P2H2</accession>
<dbReference type="InterPro" id="IPR050624">
    <property type="entry name" value="HTH-type_Tx_Regulator"/>
</dbReference>
<protein>
    <submittedName>
        <fullName evidence="4">Probable dihydroxyacetone kinase regulator</fullName>
    </submittedName>
</protein>
<dbReference type="NCBIfam" id="TIGR02366">
    <property type="entry name" value="DHAK_reg"/>
    <property type="match status" value="1"/>
</dbReference>
<dbReference type="GO" id="GO:0016301">
    <property type="term" value="F:kinase activity"/>
    <property type="evidence" value="ECO:0007669"/>
    <property type="project" value="UniProtKB-KW"/>
</dbReference>
<dbReference type="SUPFAM" id="SSF46689">
    <property type="entry name" value="Homeodomain-like"/>
    <property type="match status" value="1"/>
</dbReference>
<feature type="DNA-binding region" description="H-T-H motif" evidence="2">
    <location>
        <begin position="28"/>
        <end position="47"/>
    </location>
</feature>
<dbReference type="RefSeq" id="WP_092451878.1">
    <property type="nucleotide sequence ID" value="NZ_FOJI01000004.1"/>
</dbReference>
<dbReference type="InterPro" id="IPR009057">
    <property type="entry name" value="Homeodomain-like_sf"/>
</dbReference>
<dbReference type="PANTHER" id="PTHR43479">
    <property type="entry name" value="ACREF/ENVCD OPERON REPRESSOR-RELATED"/>
    <property type="match status" value="1"/>
</dbReference>
<dbReference type="PROSITE" id="PS50977">
    <property type="entry name" value="HTH_TETR_2"/>
    <property type="match status" value="1"/>
</dbReference>
<evidence type="ECO:0000256" key="2">
    <source>
        <dbReference type="PROSITE-ProRule" id="PRU00335"/>
    </source>
</evidence>